<evidence type="ECO:0000313" key="2">
    <source>
        <dbReference type="Proteomes" id="UP000579153"/>
    </source>
</evidence>
<dbReference type="AlphaFoldDB" id="A0A7W9LBS1"/>
<sequence length="107" mass="11942">MALPSIYEGLEEKVPDSLGDLHGPADGVVALPPHLAWSGLTKFDLSNFRLRLSMYKIVITAGQRADYETYLNADHLVADWPLLRKGLGRGYRRALEQKLALPREILA</sequence>
<evidence type="ECO:0000313" key="1">
    <source>
        <dbReference type="EMBL" id="MBB5777959.1"/>
    </source>
</evidence>
<reference evidence="1 2" key="1">
    <citation type="submission" date="2020-08" db="EMBL/GenBank/DDBJ databases">
        <title>Sequencing the genomes of 1000 actinobacteria strains.</title>
        <authorList>
            <person name="Klenk H.-P."/>
        </authorList>
    </citation>
    <scope>NUCLEOTIDE SEQUENCE [LARGE SCALE GENOMIC DNA]</scope>
    <source>
        <strain evidence="1 2">DSM 45507</strain>
    </source>
</reference>
<keyword evidence="2" id="KW-1185">Reference proteome</keyword>
<accession>A0A7W9LBS1</accession>
<name>A0A7W9LBS1_9ACTN</name>
<protein>
    <submittedName>
        <fullName evidence="1">Uncharacterized protein</fullName>
    </submittedName>
</protein>
<dbReference type="EMBL" id="JACHMB010000001">
    <property type="protein sequence ID" value="MBB5777959.1"/>
    <property type="molecule type" value="Genomic_DNA"/>
</dbReference>
<comment type="caution">
    <text evidence="1">The sequence shown here is derived from an EMBL/GenBank/DDBJ whole genome shotgun (WGS) entry which is preliminary data.</text>
</comment>
<dbReference type="Proteomes" id="UP000579153">
    <property type="component" value="Unassembled WGS sequence"/>
</dbReference>
<organism evidence="1 2">
    <name type="scientific">Nonomuraea jabiensis</name>
    <dbReference type="NCBI Taxonomy" id="882448"/>
    <lineage>
        <taxon>Bacteria</taxon>
        <taxon>Bacillati</taxon>
        <taxon>Actinomycetota</taxon>
        <taxon>Actinomycetes</taxon>
        <taxon>Streptosporangiales</taxon>
        <taxon>Streptosporangiaceae</taxon>
        <taxon>Nonomuraea</taxon>
    </lineage>
</organism>
<dbReference type="RefSeq" id="WP_185071460.1">
    <property type="nucleotide sequence ID" value="NZ_JACHMB010000001.1"/>
</dbReference>
<proteinExistence type="predicted"/>
<gene>
    <name evidence="1" type="ORF">HD596_004715</name>
</gene>